<dbReference type="Proteomes" id="UP000238042">
    <property type="component" value="Unassembled WGS sequence"/>
</dbReference>
<keyword evidence="4" id="KW-1185">Reference proteome</keyword>
<dbReference type="InterPro" id="IPR058625">
    <property type="entry name" value="MdtA-like_BSH"/>
</dbReference>
<dbReference type="GO" id="GO:1990281">
    <property type="term" value="C:efflux pump complex"/>
    <property type="evidence" value="ECO:0007669"/>
    <property type="project" value="TreeGrafter"/>
</dbReference>
<evidence type="ECO:0000313" key="4">
    <source>
        <dbReference type="Proteomes" id="UP000238042"/>
    </source>
</evidence>
<dbReference type="OrthoDB" id="9809068at2"/>
<dbReference type="Gene3D" id="1.10.287.470">
    <property type="entry name" value="Helix hairpin bin"/>
    <property type="match status" value="1"/>
</dbReference>
<dbReference type="Gene3D" id="2.40.420.20">
    <property type="match status" value="1"/>
</dbReference>
<dbReference type="PANTHER" id="PTHR30469">
    <property type="entry name" value="MULTIDRUG RESISTANCE PROTEIN MDTA"/>
    <property type="match status" value="1"/>
</dbReference>
<dbReference type="EMBL" id="PSZM01000001">
    <property type="protein sequence ID" value="PQL95551.1"/>
    <property type="molecule type" value="Genomic_DNA"/>
</dbReference>
<evidence type="ECO:0000256" key="1">
    <source>
        <dbReference type="ARBA" id="ARBA00009477"/>
    </source>
</evidence>
<dbReference type="SUPFAM" id="SSF111369">
    <property type="entry name" value="HlyD-like secretion proteins"/>
    <property type="match status" value="1"/>
</dbReference>
<proteinExistence type="inferred from homology"/>
<dbReference type="RefSeq" id="WP_105245614.1">
    <property type="nucleotide sequence ID" value="NZ_PSZM01000001.1"/>
</dbReference>
<feature type="domain" description="Multidrug resistance protein MdtA-like barrel-sandwich hybrid" evidence="2">
    <location>
        <begin position="60"/>
        <end position="204"/>
    </location>
</feature>
<evidence type="ECO:0000313" key="3">
    <source>
        <dbReference type="EMBL" id="PQL95551.1"/>
    </source>
</evidence>
<dbReference type="GO" id="GO:0015562">
    <property type="term" value="F:efflux transmembrane transporter activity"/>
    <property type="evidence" value="ECO:0007669"/>
    <property type="project" value="TreeGrafter"/>
</dbReference>
<organism evidence="3 4">
    <name type="scientific">Apibacter adventoris</name>
    <dbReference type="NCBI Taxonomy" id="1679466"/>
    <lineage>
        <taxon>Bacteria</taxon>
        <taxon>Pseudomonadati</taxon>
        <taxon>Bacteroidota</taxon>
        <taxon>Flavobacteriia</taxon>
        <taxon>Flavobacteriales</taxon>
        <taxon>Weeksellaceae</taxon>
        <taxon>Apibacter</taxon>
    </lineage>
</organism>
<dbReference type="PANTHER" id="PTHR30469:SF33">
    <property type="entry name" value="SLR1207 PROTEIN"/>
    <property type="match status" value="1"/>
</dbReference>
<protein>
    <submittedName>
        <fullName evidence="3">Efflux RND transporter periplasmic adaptor subunit</fullName>
    </submittedName>
</protein>
<comment type="similarity">
    <text evidence="1">Belongs to the membrane fusion protein (MFP) (TC 8.A.1) family.</text>
</comment>
<dbReference type="Gene3D" id="2.40.30.170">
    <property type="match status" value="1"/>
</dbReference>
<evidence type="ECO:0000259" key="2">
    <source>
        <dbReference type="Pfam" id="PF25917"/>
    </source>
</evidence>
<gene>
    <name evidence="3" type="ORF">C4S77_01790</name>
</gene>
<dbReference type="InterPro" id="IPR006143">
    <property type="entry name" value="RND_pump_MFP"/>
</dbReference>
<dbReference type="NCBIfam" id="TIGR01730">
    <property type="entry name" value="RND_mfp"/>
    <property type="match status" value="1"/>
</dbReference>
<sequence length="371" mass="40884">MKKKTIKIILIIIFILLFLYCIGYVVRSNANNSDTFTTESPVMMVVQQKSIATGKINPKEKIDIKPNISGIIKQIHVKEGEEVKIGQLIATIKVVPVVSNVNAAMQSINSAKITLNNQIRQFNRQKLLYNQGVISKQDYETAETDYKMAQQTLKQAQKEYDIAKTGVTSGLEDLASIQIRSTANGLVLDIPVEVGDQVIEANTFNAGTTIASVADVNKMIFEGKVDEADAGKMHEGMSMKIVIGALQDKNINGILTFISPQGKEENGAVKYEIKADIIIPSGVDIRAGYSANAEVILKQTPKTLAIREALVQYDENDKPFVEIEEAKGKFKKVNIQLGLSDGLYVQVLKGLNKNDKIKLWNPTDADKEAKK</sequence>
<name>A0A2S8AGP1_9FLAO</name>
<comment type="caution">
    <text evidence="3">The sequence shown here is derived from an EMBL/GenBank/DDBJ whole genome shotgun (WGS) entry which is preliminary data.</text>
</comment>
<dbReference type="Pfam" id="PF25917">
    <property type="entry name" value="BSH_RND"/>
    <property type="match status" value="1"/>
</dbReference>
<dbReference type="Gene3D" id="2.40.50.100">
    <property type="match status" value="1"/>
</dbReference>
<accession>A0A2S8AGP1</accession>
<dbReference type="AlphaFoldDB" id="A0A2S8AGP1"/>
<reference evidence="3 4" key="1">
    <citation type="submission" date="2018-02" db="EMBL/GenBank/DDBJ databases">
        <title>Genome sequences of Apibacter spp., gut symbionts of Asian honey bees.</title>
        <authorList>
            <person name="Kwong W.K."/>
            <person name="Steele M.I."/>
            <person name="Moran N.A."/>
        </authorList>
    </citation>
    <scope>NUCLEOTIDE SEQUENCE [LARGE SCALE GENOMIC DNA]</scope>
    <source>
        <strain evidence="4">wkB301</strain>
    </source>
</reference>